<comment type="similarity">
    <text evidence="1">Belongs to the HesA/MoeB/ThiF family.</text>
</comment>
<dbReference type="FunFam" id="3.40.50.720:FF:000033">
    <property type="entry name" value="Adenylyltransferase and sulfurtransferase MOCS3"/>
    <property type="match status" value="1"/>
</dbReference>
<dbReference type="AlphaFoldDB" id="A0A9X1HNY9"/>
<dbReference type="PROSITE" id="PS50206">
    <property type="entry name" value="RHODANESE_3"/>
    <property type="match status" value="1"/>
</dbReference>
<dbReference type="GO" id="GO:0004792">
    <property type="term" value="F:thiosulfate-cyanide sulfurtransferase activity"/>
    <property type="evidence" value="ECO:0007669"/>
    <property type="project" value="TreeGrafter"/>
</dbReference>
<dbReference type="Pfam" id="PF00581">
    <property type="entry name" value="Rhodanese"/>
    <property type="match status" value="1"/>
</dbReference>
<dbReference type="SUPFAM" id="SSF69572">
    <property type="entry name" value="Activating enzymes of the ubiquitin-like proteins"/>
    <property type="match status" value="1"/>
</dbReference>
<evidence type="ECO:0000256" key="4">
    <source>
        <dbReference type="ARBA" id="ARBA00022840"/>
    </source>
</evidence>
<gene>
    <name evidence="14" type="primary">moeB</name>
    <name evidence="14" type="ORF">LDX50_01375</name>
</gene>
<keyword evidence="14" id="KW-0548">Nucleotidyltransferase</keyword>
<dbReference type="GO" id="GO:0005524">
    <property type="term" value="F:ATP binding"/>
    <property type="evidence" value="ECO:0007669"/>
    <property type="project" value="UniProtKB-KW"/>
</dbReference>
<dbReference type="Gene3D" id="3.40.250.10">
    <property type="entry name" value="Rhodanese-like domain"/>
    <property type="match status" value="1"/>
</dbReference>
<keyword evidence="15" id="KW-1185">Reference proteome</keyword>
<evidence type="ECO:0000313" key="15">
    <source>
        <dbReference type="Proteomes" id="UP001139409"/>
    </source>
</evidence>
<keyword evidence="2" id="KW-0808">Transferase</keyword>
<keyword evidence="3" id="KW-0547">Nucleotide-binding</keyword>
<evidence type="ECO:0000313" key="14">
    <source>
        <dbReference type="EMBL" id="MCA6073492.1"/>
    </source>
</evidence>
<evidence type="ECO:0000256" key="12">
    <source>
        <dbReference type="ARBA" id="ARBA00078531"/>
    </source>
</evidence>
<comment type="function">
    <text evidence="6">Catalyzes the adenylation by ATP of the carboxyl group of the C-terminal glycine of sulfur carrier protein MoaD.</text>
</comment>
<evidence type="ECO:0000256" key="2">
    <source>
        <dbReference type="ARBA" id="ARBA00022679"/>
    </source>
</evidence>
<dbReference type="InterPro" id="IPR000594">
    <property type="entry name" value="ThiF_NAD_FAD-bd"/>
</dbReference>
<dbReference type="GO" id="GO:0005829">
    <property type="term" value="C:cytosol"/>
    <property type="evidence" value="ECO:0007669"/>
    <property type="project" value="TreeGrafter"/>
</dbReference>
<dbReference type="CDD" id="cd00757">
    <property type="entry name" value="ThiF_MoeB_HesA_family"/>
    <property type="match status" value="1"/>
</dbReference>
<proteinExistence type="inferred from homology"/>
<evidence type="ECO:0000256" key="7">
    <source>
        <dbReference type="ARBA" id="ARBA00063809"/>
    </source>
</evidence>
<evidence type="ECO:0000256" key="9">
    <source>
        <dbReference type="ARBA" id="ARBA00073635"/>
    </source>
</evidence>
<dbReference type="GO" id="GO:0008641">
    <property type="term" value="F:ubiquitin-like modifier activating enzyme activity"/>
    <property type="evidence" value="ECO:0007669"/>
    <property type="project" value="InterPro"/>
</dbReference>
<dbReference type="NCBIfam" id="NF004281">
    <property type="entry name" value="PRK05690.1"/>
    <property type="match status" value="1"/>
</dbReference>
<reference evidence="14" key="1">
    <citation type="submission" date="2021-09" db="EMBL/GenBank/DDBJ databases">
        <title>Fulvivirga sp. isolated from coastal sediment.</title>
        <authorList>
            <person name="Yu H."/>
        </authorList>
    </citation>
    <scope>NUCLEOTIDE SEQUENCE</scope>
    <source>
        <strain evidence="14">1062</strain>
    </source>
</reference>
<dbReference type="InterPro" id="IPR001763">
    <property type="entry name" value="Rhodanese-like_dom"/>
</dbReference>
<dbReference type="Pfam" id="PF00899">
    <property type="entry name" value="ThiF"/>
    <property type="match status" value="1"/>
</dbReference>
<evidence type="ECO:0000256" key="6">
    <source>
        <dbReference type="ARBA" id="ARBA00055169"/>
    </source>
</evidence>
<organism evidence="14 15">
    <name type="scientific">Fulvivirga sedimenti</name>
    <dbReference type="NCBI Taxonomy" id="2879465"/>
    <lineage>
        <taxon>Bacteria</taxon>
        <taxon>Pseudomonadati</taxon>
        <taxon>Bacteroidota</taxon>
        <taxon>Cytophagia</taxon>
        <taxon>Cytophagales</taxon>
        <taxon>Fulvivirgaceae</taxon>
        <taxon>Fulvivirga</taxon>
    </lineage>
</organism>
<dbReference type="EMBL" id="JAIXNE010000001">
    <property type="protein sequence ID" value="MCA6073492.1"/>
    <property type="molecule type" value="Genomic_DNA"/>
</dbReference>
<dbReference type="GO" id="GO:0061605">
    <property type="term" value="F:molybdopterin-synthase adenylyltransferase activity"/>
    <property type="evidence" value="ECO:0007669"/>
    <property type="project" value="UniProtKB-EC"/>
</dbReference>
<evidence type="ECO:0000256" key="11">
    <source>
        <dbReference type="ARBA" id="ARBA00075328"/>
    </source>
</evidence>
<dbReference type="PANTHER" id="PTHR10953:SF102">
    <property type="entry name" value="ADENYLYLTRANSFERASE AND SULFURTRANSFERASE MOCS3"/>
    <property type="match status" value="1"/>
</dbReference>
<evidence type="ECO:0000256" key="8">
    <source>
        <dbReference type="ARBA" id="ARBA00066884"/>
    </source>
</evidence>
<dbReference type="InterPro" id="IPR035985">
    <property type="entry name" value="Ubiquitin-activating_enz"/>
</dbReference>
<dbReference type="InterPro" id="IPR045886">
    <property type="entry name" value="ThiF/MoeB/HesA"/>
</dbReference>
<dbReference type="RefSeq" id="WP_225696608.1">
    <property type="nucleotide sequence ID" value="NZ_JAIXNE010000001.1"/>
</dbReference>
<dbReference type="GO" id="GO:0008146">
    <property type="term" value="F:sulfotransferase activity"/>
    <property type="evidence" value="ECO:0007669"/>
    <property type="project" value="TreeGrafter"/>
</dbReference>
<name>A0A9X1HNY9_9BACT</name>
<evidence type="ECO:0000256" key="3">
    <source>
        <dbReference type="ARBA" id="ARBA00022741"/>
    </source>
</evidence>
<comment type="caution">
    <text evidence="14">The sequence shown here is derived from an EMBL/GenBank/DDBJ whole genome shotgun (WGS) entry which is preliminary data.</text>
</comment>
<dbReference type="PANTHER" id="PTHR10953">
    <property type="entry name" value="UBIQUITIN-ACTIVATING ENZYME E1"/>
    <property type="match status" value="1"/>
</dbReference>
<sequence length="378" mass="41570">MEFSREEWIRYSRHFKLPGFGSEGQQRLKKSRVLVVGTGGLGAPLLQYLTAAGVGTIGIVDFDLVDSSNLHRQVLFTTEDIGRPKTIVAHERLRKLNPDIKFNIYNERLTSENAARIIREYDIVADGTDNFPTRYLVNDACVLLDKTNVYASIYQFEGQVSVFNAVGADGSRGPNYRDLYPTPPPPGMVPSCAEGGVLGVLPGIVGSIQASEVIKIAAGIGETLSGRLFLLDALSFTTRTLKIRKDSTNPLNGDHPTITALIDYEEFCGMKESVVAGISVEELARWKKEAKHFQLIDVREPDEYKLGNLGGLLMPLSELEKHLDNISADQPVVVMCRSGKRSQTAILKLSSHGYKNLLNLDGGILAWKNALDPDLLVI</sequence>
<dbReference type="CDD" id="cd00158">
    <property type="entry name" value="RHOD"/>
    <property type="match status" value="1"/>
</dbReference>
<dbReference type="Proteomes" id="UP001139409">
    <property type="component" value="Unassembled WGS sequence"/>
</dbReference>
<accession>A0A9X1HNY9</accession>
<comment type="subunit">
    <text evidence="7">Homodimer. Forms a stable heterotetrameric complex of 2 MoeB and 2 MoaD during adenylation of MoaD.</text>
</comment>
<dbReference type="SMART" id="SM00450">
    <property type="entry name" value="RHOD"/>
    <property type="match status" value="1"/>
</dbReference>
<evidence type="ECO:0000256" key="1">
    <source>
        <dbReference type="ARBA" id="ARBA00009919"/>
    </source>
</evidence>
<dbReference type="InterPro" id="IPR036873">
    <property type="entry name" value="Rhodanese-like_dom_sf"/>
</dbReference>
<dbReference type="Gene3D" id="3.40.50.720">
    <property type="entry name" value="NAD(P)-binding Rossmann-like Domain"/>
    <property type="match status" value="1"/>
</dbReference>
<feature type="domain" description="Rhodanese" evidence="13">
    <location>
        <begin position="289"/>
        <end position="376"/>
    </location>
</feature>
<evidence type="ECO:0000256" key="5">
    <source>
        <dbReference type="ARBA" id="ARBA00052218"/>
    </source>
</evidence>
<dbReference type="EC" id="2.7.7.80" evidence="8"/>
<evidence type="ECO:0000259" key="13">
    <source>
        <dbReference type="PROSITE" id="PS50206"/>
    </source>
</evidence>
<protein>
    <recommendedName>
        <fullName evidence="9">Molybdopterin-synthase adenylyltransferase</fullName>
        <ecNumber evidence="8">2.7.7.80</ecNumber>
    </recommendedName>
    <alternativeName>
        <fullName evidence="12">MoaD protein adenylase</fullName>
    </alternativeName>
    <alternativeName>
        <fullName evidence="10">Molybdopterin-converting factor subunit 1 adenylase</fullName>
    </alternativeName>
    <alternativeName>
        <fullName evidence="11">Sulfur carrier protein MoaD adenylyltransferase</fullName>
    </alternativeName>
</protein>
<keyword evidence="4" id="KW-0067">ATP-binding</keyword>
<comment type="catalytic activity">
    <reaction evidence="5">
        <text>[molybdopterin-synthase sulfur-carrier protein]-C-terminal Gly-Gly + ATP + H(+) = [molybdopterin-synthase sulfur-carrier protein]-C-terminal Gly-Gly-AMP + diphosphate</text>
        <dbReference type="Rhea" id="RHEA:43616"/>
        <dbReference type="Rhea" id="RHEA-COMP:12159"/>
        <dbReference type="Rhea" id="RHEA-COMP:12202"/>
        <dbReference type="ChEBI" id="CHEBI:15378"/>
        <dbReference type="ChEBI" id="CHEBI:30616"/>
        <dbReference type="ChEBI" id="CHEBI:33019"/>
        <dbReference type="ChEBI" id="CHEBI:90618"/>
        <dbReference type="ChEBI" id="CHEBI:90778"/>
        <dbReference type="EC" id="2.7.7.80"/>
    </reaction>
</comment>
<evidence type="ECO:0000256" key="10">
    <source>
        <dbReference type="ARBA" id="ARBA00075110"/>
    </source>
</evidence>